<evidence type="ECO:0000256" key="1">
    <source>
        <dbReference type="SAM" id="MobiDB-lite"/>
    </source>
</evidence>
<proteinExistence type="predicted"/>
<feature type="compositionally biased region" description="Basic and acidic residues" evidence="1">
    <location>
        <begin position="1"/>
        <end position="17"/>
    </location>
</feature>
<reference evidence="4" key="1">
    <citation type="journal article" date="2019" name="Int. J. Syst. Evol. Microbiol.">
        <title>The Global Catalogue of Microorganisms (GCM) 10K type strain sequencing project: providing services to taxonomists for standard genome sequencing and annotation.</title>
        <authorList>
            <consortium name="The Broad Institute Genomics Platform"/>
            <consortium name="The Broad Institute Genome Sequencing Center for Infectious Disease"/>
            <person name="Wu L."/>
            <person name="Ma J."/>
        </authorList>
    </citation>
    <scope>NUCLEOTIDE SEQUENCE [LARGE SCALE GENOMIC DNA]</scope>
    <source>
        <strain evidence="4">JCM 4602</strain>
    </source>
</reference>
<feature type="transmembrane region" description="Helical" evidence="2">
    <location>
        <begin position="133"/>
        <end position="151"/>
    </location>
</feature>
<dbReference type="EMBL" id="BMUW01000001">
    <property type="protein sequence ID" value="GGZ40302.1"/>
    <property type="molecule type" value="Genomic_DNA"/>
</dbReference>
<name>A0ABQ3BFU1_9ACTN</name>
<gene>
    <name evidence="3" type="ORF">GCM10010328_13290</name>
</gene>
<keyword evidence="4" id="KW-1185">Reference proteome</keyword>
<keyword evidence="2" id="KW-0472">Membrane</keyword>
<accession>A0ABQ3BFU1</accession>
<evidence type="ECO:0008006" key="5">
    <source>
        <dbReference type="Google" id="ProtNLM"/>
    </source>
</evidence>
<feature type="region of interest" description="Disordered" evidence="1">
    <location>
        <begin position="1"/>
        <end position="22"/>
    </location>
</feature>
<feature type="transmembrane region" description="Helical" evidence="2">
    <location>
        <begin position="67"/>
        <end position="85"/>
    </location>
</feature>
<comment type="caution">
    <text evidence="3">The sequence shown here is derived from an EMBL/GenBank/DDBJ whole genome shotgun (WGS) entry which is preliminary data.</text>
</comment>
<evidence type="ECO:0000256" key="2">
    <source>
        <dbReference type="SAM" id="Phobius"/>
    </source>
</evidence>
<feature type="transmembrane region" description="Helical" evidence="2">
    <location>
        <begin position="106"/>
        <end position="127"/>
    </location>
</feature>
<sequence>MTEGSRRPPRRAAEVRDAGGVTPETRSRTALLGRLRTLAVLEVLNIALIGWAVFVALGAPFSTPNAVGFALVAVLLLTGAAYWALKLRQLRTTARRPPLIGLFRALRPLCAAALTAGLVAIVAAAPGRPAPEWAAGLVLYGLAVAEYVNYFHLQLMHDTRADWRRLLRTRRLRGSHLAEDLRIHRTT</sequence>
<protein>
    <recommendedName>
        <fullName evidence="5">Multidrug transporter</fullName>
    </recommendedName>
</protein>
<dbReference type="Proteomes" id="UP000624183">
    <property type="component" value="Unassembled WGS sequence"/>
</dbReference>
<keyword evidence="2" id="KW-0812">Transmembrane</keyword>
<keyword evidence="2" id="KW-1133">Transmembrane helix</keyword>
<organism evidence="3 4">
    <name type="scientific">Streptomyces rubiginosohelvolus</name>
    <dbReference type="NCBI Taxonomy" id="67362"/>
    <lineage>
        <taxon>Bacteria</taxon>
        <taxon>Bacillati</taxon>
        <taxon>Actinomycetota</taxon>
        <taxon>Actinomycetes</taxon>
        <taxon>Kitasatosporales</taxon>
        <taxon>Streptomycetaceae</taxon>
        <taxon>Streptomyces</taxon>
    </lineage>
</organism>
<feature type="transmembrane region" description="Helical" evidence="2">
    <location>
        <begin position="38"/>
        <end position="61"/>
    </location>
</feature>
<evidence type="ECO:0000313" key="3">
    <source>
        <dbReference type="EMBL" id="GGZ40302.1"/>
    </source>
</evidence>
<evidence type="ECO:0000313" key="4">
    <source>
        <dbReference type="Proteomes" id="UP000624183"/>
    </source>
</evidence>